<dbReference type="STRING" id="587636.SAMN05216199_4002"/>
<accession>A0A1H9XM15</accession>
<dbReference type="FunFam" id="3.40.50.300:FF:000042">
    <property type="entry name" value="Maltose/maltodextrin ABC transporter, ATP-binding protein"/>
    <property type="match status" value="1"/>
</dbReference>
<dbReference type="GO" id="GO:0016887">
    <property type="term" value="F:ATP hydrolysis activity"/>
    <property type="evidence" value="ECO:0007669"/>
    <property type="project" value="InterPro"/>
</dbReference>
<dbReference type="InterPro" id="IPR012340">
    <property type="entry name" value="NA-bd_OB-fold"/>
</dbReference>
<evidence type="ECO:0000313" key="7">
    <source>
        <dbReference type="Proteomes" id="UP000199019"/>
    </source>
</evidence>
<proteinExistence type="predicted"/>
<evidence type="ECO:0000256" key="1">
    <source>
        <dbReference type="ARBA" id="ARBA00022448"/>
    </source>
</evidence>
<dbReference type="InterPro" id="IPR003439">
    <property type="entry name" value="ABC_transporter-like_ATP-bd"/>
</dbReference>
<dbReference type="OrthoDB" id="9802264at2"/>
<dbReference type="InterPro" id="IPR047641">
    <property type="entry name" value="ABC_transpr_MalK/UgpC-like"/>
</dbReference>
<protein>
    <submittedName>
        <fullName evidence="6">Putative spermidine/putrescine transport system ATP-binding protein</fullName>
    </submittedName>
</protein>
<organism evidence="6 7">
    <name type="scientific">Pedococcus cremeus</name>
    <dbReference type="NCBI Taxonomy" id="587636"/>
    <lineage>
        <taxon>Bacteria</taxon>
        <taxon>Bacillati</taxon>
        <taxon>Actinomycetota</taxon>
        <taxon>Actinomycetes</taxon>
        <taxon>Micrococcales</taxon>
        <taxon>Intrasporangiaceae</taxon>
        <taxon>Pedococcus</taxon>
    </lineage>
</organism>
<dbReference type="GO" id="GO:0005524">
    <property type="term" value="F:ATP binding"/>
    <property type="evidence" value="ECO:0007669"/>
    <property type="project" value="UniProtKB-KW"/>
</dbReference>
<dbReference type="Gene3D" id="2.40.50.140">
    <property type="entry name" value="Nucleic acid-binding proteins"/>
    <property type="match status" value="1"/>
</dbReference>
<dbReference type="GO" id="GO:0140359">
    <property type="term" value="F:ABC-type transporter activity"/>
    <property type="evidence" value="ECO:0007669"/>
    <property type="project" value="UniProtKB-ARBA"/>
</dbReference>
<dbReference type="PANTHER" id="PTHR43875:SF1">
    <property type="entry name" value="OSMOPROTECTIVE COMPOUNDS UPTAKE ATP-BINDING PROTEIN GGTA"/>
    <property type="match status" value="1"/>
</dbReference>
<keyword evidence="1" id="KW-0813">Transport</keyword>
<dbReference type="SUPFAM" id="SSF52540">
    <property type="entry name" value="P-loop containing nucleoside triphosphate hydrolases"/>
    <property type="match status" value="1"/>
</dbReference>
<dbReference type="EMBL" id="FOHB01000009">
    <property type="protein sequence ID" value="SES47079.1"/>
    <property type="molecule type" value="Genomic_DNA"/>
</dbReference>
<dbReference type="Proteomes" id="UP000199019">
    <property type="component" value="Unassembled WGS sequence"/>
</dbReference>
<dbReference type="InterPro" id="IPR013611">
    <property type="entry name" value="Transp-assoc_OB_typ2"/>
</dbReference>
<gene>
    <name evidence="6" type="ORF">SAMN05216199_4002</name>
</gene>
<evidence type="ECO:0000256" key="3">
    <source>
        <dbReference type="ARBA" id="ARBA00022840"/>
    </source>
</evidence>
<dbReference type="Gene3D" id="2.40.50.100">
    <property type="match status" value="1"/>
</dbReference>
<dbReference type="Gene3D" id="3.40.50.300">
    <property type="entry name" value="P-loop containing nucleotide triphosphate hydrolases"/>
    <property type="match status" value="1"/>
</dbReference>
<keyword evidence="7" id="KW-1185">Reference proteome</keyword>
<keyword evidence="2" id="KW-0547">Nucleotide-binding</keyword>
<dbReference type="PROSITE" id="PS50893">
    <property type="entry name" value="ABC_TRANSPORTER_2"/>
    <property type="match status" value="1"/>
</dbReference>
<dbReference type="Pfam" id="PF00005">
    <property type="entry name" value="ABC_tran"/>
    <property type="match status" value="1"/>
</dbReference>
<dbReference type="InterPro" id="IPR003593">
    <property type="entry name" value="AAA+_ATPase"/>
</dbReference>
<dbReference type="Pfam" id="PF08402">
    <property type="entry name" value="TOBE_2"/>
    <property type="match status" value="1"/>
</dbReference>
<dbReference type="AlphaFoldDB" id="A0A1H9XM15"/>
<evidence type="ECO:0000313" key="6">
    <source>
        <dbReference type="EMBL" id="SES47079.1"/>
    </source>
</evidence>
<dbReference type="SUPFAM" id="SSF50331">
    <property type="entry name" value="MOP-like"/>
    <property type="match status" value="1"/>
</dbReference>
<dbReference type="RefSeq" id="WP_091762065.1">
    <property type="nucleotide sequence ID" value="NZ_FOHB01000009.1"/>
</dbReference>
<dbReference type="PANTHER" id="PTHR43875">
    <property type="entry name" value="MALTODEXTRIN IMPORT ATP-BINDING PROTEIN MSMX"/>
    <property type="match status" value="1"/>
</dbReference>
<feature type="domain" description="ABC transporter" evidence="5">
    <location>
        <begin position="10"/>
        <end position="240"/>
    </location>
</feature>
<dbReference type="PROSITE" id="PS00211">
    <property type="entry name" value="ABC_TRANSPORTER_1"/>
    <property type="match status" value="1"/>
</dbReference>
<dbReference type="InterPro" id="IPR027417">
    <property type="entry name" value="P-loop_NTPase"/>
</dbReference>
<dbReference type="InterPro" id="IPR017871">
    <property type="entry name" value="ABC_transporter-like_CS"/>
</dbReference>
<evidence type="ECO:0000259" key="5">
    <source>
        <dbReference type="PROSITE" id="PS50893"/>
    </source>
</evidence>
<sequence>MSTPTTFRELRLDGVGRSFGGQDALQGLDLTIRAGEFIALLGPSGCGKSTALNCLAGLLPLTAGSIWQDDKRVDTLPPERRGFGMVFQNYALFPHMTVRNNVAFGLQMRRLPKAEVTRRTEEAIRLVQLEEHVGKLPGQLSGGQQQRVAIARAVVLEPSLVLMDEPLSNLDAKLRLEMRTEIRRLHQSLGLTTVYVTHDQEEALSMADRLVVLRKGSVQQVGTPEELHNRPRNWHVADFMGFRNLLPATVAEVRDDHVVVAVGGLRLAATPMVPLSAGDEVVVGVRPEDLTVASGGVTGGGSPAYGSSTGSGTSTYAAEATIEARVEVVEYQGREVAVEARTPQGVRLHLRTAERLAPGDTVSLAVAPGALLAFARGDEALPSGAPVLGDASEPATSRDGVLATTGGEVS</sequence>
<reference evidence="7" key="1">
    <citation type="submission" date="2016-10" db="EMBL/GenBank/DDBJ databases">
        <authorList>
            <person name="Varghese N."/>
            <person name="Submissions S."/>
        </authorList>
    </citation>
    <scope>NUCLEOTIDE SEQUENCE [LARGE SCALE GENOMIC DNA]</scope>
    <source>
        <strain evidence="7">CGMCC 1.6963</strain>
    </source>
</reference>
<evidence type="ECO:0000256" key="4">
    <source>
        <dbReference type="SAM" id="MobiDB-lite"/>
    </source>
</evidence>
<keyword evidence="3 6" id="KW-0067">ATP-binding</keyword>
<dbReference type="SMART" id="SM00382">
    <property type="entry name" value="AAA"/>
    <property type="match status" value="1"/>
</dbReference>
<dbReference type="GO" id="GO:0055052">
    <property type="term" value="C:ATP-binding cassette (ABC) transporter complex, substrate-binding subunit-containing"/>
    <property type="evidence" value="ECO:0007669"/>
    <property type="project" value="TreeGrafter"/>
</dbReference>
<feature type="region of interest" description="Disordered" evidence="4">
    <location>
        <begin position="385"/>
        <end position="410"/>
    </location>
</feature>
<evidence type="ECO:0000256" key="2">
    <source>
        <dbReference type="ARBA" id="ARBA00022741"/>
    </source>
</evidence>
<name>A0A1H9XM15_9MICO</name>
<dbReference type="InterPro" id="IPR008995">
    <property type="entry name" value="Mo/tungstate-bd_C_term_dom"/>
</dbReference>